<accession>A0A199XVT7</accession>
<dbReference type="SUPFAM" id="SSF53335">
    <property type="entry name" value="S-adenosyl-L-methionine-dependent methyltransferases"/>
    <property type="match status" value="1"/>
</dbReference>
<dbReference type="Proteomes" id="UP000093807">
    <property type="component" value="Unassembled WGS sequence"/>
</dbReference>
<dbReference type="InterPro" id="IPR025714">
    <property type="entry name" value="Methyltranfer_dom"/>
</dbReference>
<proteinExistence type="predicted"/>
<name>A0A199XVT7_9FLAO</name>
<sequence>MNMYDNPDTVSHSFDEKYLSPYLIQAQWAEFIALKEVIFELADRLQRPIRILDIGVGSGRIIQNLHDIAEIWQQVLHYTGTDNAVLCLNLASKMVNDLGINDKVTLLDLDAIALHQLTEKYDLIVTTWFTAGNFYPNDFDFKGYSTATSKLDLTINSKFTTIFSQAYSLLAPEGEIVLGACYKDNNATRIKQERSYEKMGMTIITSPEDSFTATQERFWSQRFTKEKIHRYFPFVPVSKIAFKDLDTYDYAMQVRIKK</sequence>
<comment type="caution">
    <text evidence="2">The sequence shown here is derived from an EMBL/GenBank/DDBJ whole genome shotgun (WGS) entry which is preliminary data.</text>
</comment>
<gene>
    <name evidence="2" type="ORF">FLB_01330</name>
</gene>
<organism evidence="2 3">
    <name type="scientific">Flavobacterium succinicans</name>
    <dbReference type="NCBI Taxonomy" id="29536"/>
    <lineage>
        <taxon>Bacteria</taxon>
        <taxon>Pseudomonadati</taxon>
        <taxon>Bacteroidota</taxon>
        <taxon>Flavobacteriia</taxon>
        <taxon>Flavobacteriales</taxon>
        <taxon>Flavobacteriaceae</taxon>
        <taxon>Flavobacterium</taxon>
    </lineage>
</organism>
<dbReference type="Gene3D" id="3.40.50.150">
    <property type="entry name" value="Vaccinia Virus protein VP39"/>
    <property type="match status" value="1"/>
</dbReference>
<dbReference type="RefSeq" id="WP_064714039.1">
    <property type="nucleotide sequence ID" value="NZ_JMTM01000006.1"/>
</dbReference>
<dbReference type="GO" id="GO:0008168">
    <property type="term" value="F:methyltransferase activity"/>
    <property type="evidence" value="ECO:0007669"/>
    <property type="project" value="UniProtKB-KW"/>
</dbReference>
<dbReference type="Pfam" id="PF13847">
    <property type="entry name" value="Methyltransf_31"/>
    <property type="match status" value="1"/>
</dbReference>
<evidence type="ECO:0000259" key="1">
    <source>
        <dbReference type="Pfam" id="PF13847"/>
    </source>
</evidence>
<keyword evidence="2" id="KW-0489">Methyltransferase</keyword>
<keyword evidence="2" id="KW-0808">Transferase</keyword>
<dbReference type="EMBL" id="JMTM01000006">
    <property type="protein sequence ID" value="OAZ05439.1"/>
    <property type="molecule type" value="Genomic_DNA"/>
</dbReference>
<dbReference type="InterPro" id="IPR029063">
    <property type="entry name" value="SAM-dependent_MTases_sf"/>
</dbReference>
<evidence type="ECO:0000313" key="3">
    <source>
        <dbReference type="Proteomes" id="UP000093807"/>
    </source>
</evidence>
<reference evidence="2 3" key="1">
    <citation type="submission" date="2016-06" db="EMBL/GenBank/DDBJ databases">
        <title>Draft genome sequence of Flavobacterium succinicans strain DD5b.</title>
        <authorList>
            <person name="Poehlein A."/>
            <person name="Daniel R."/>
            <person name="Simeonova D.D."/>
        </authorList>
    </citation>
    <scope>NUCLEOTIDE SEQUENCE [LARGE SCALE GENOMIC DNA]</scope>
    <source>
        <strain evidence="2 3">DD5b</strain>
    </source>
</reference>
<dbReference type="PATRIC" id="fig|29536.5.peg.137"/>
<feature type="domain" description="Methyltransferase" evidence="1">
    <location>
        <begin position="49"/>
        <end position="208"/>
    </location>
</feature>
<keyword evidence="3" id="KW-1185">Reference proteome</keyword>
<protein>
    <submittedName>
        <fullName evidence="2">Methyltransferase domain protein</fullName>
    </submittedName>
</protein>
<dbReference type="AlphaFoldDB" id="A0A199XVT7"/>
<evidence type="ECO:0000313" key="2">
    <source>
        <dbReference type="EMBL" id="OAZ05439.1"/>
    </source>
</evidence>
<dbReference type="OrthoDB" id="1321673at2"/>
<dbReference type="GO" id="GO:0032259">
    <property type="term" value="P:methylation"/>
    <property type="evidence" value="ECO:0007669"/>
    <property type="project" value="UniProtKB-KW"/>
</dbReference>